<dbReference type="PROSITE" id="PS00622">
    <property type="entry name" value="HTH_LUXR_1"/>
    <property type="match status" value="1"/>
</dbReference>
<evidence type="ECO:0000256" key="3">
    <source>
        <dbReference type="PROSITE-ProRule" id="PRU00169"/>
    </source>
</evidence>
<dbReference type="SUPFAM" id="SSF46894">
    <property type="entry name" value="C-terminal effector domain of the bipartite response regulators"/>
    <property type="match status" value="1"/>
</dbReference>
<dbReference type="Pfam" id="PF00072">
    <property type="entry name" value="Response_reg"/>
    <property type="match status" value="1"/>
</dbReference>
<evidence type="ECO:0000256" key="2">
    <source>
        <dbReference type="ARBA" id="ARBA00023125"/>
    </source>
</evidence>
<gene>
    <name evidence="6" type="ORF">PQ457_13935</name>
</gene>
<dbReference type="InterPro" id="IPR051015">
    <property type="entry name" value="EvgA-like"/>
</dbReference>
<evidence type="ECO:0000313" key="6">
    <source>
        <dbReference type="EMBL" id="WCT77008.1"/>
    </source>
</evidence>
<dbReference type="InterPro" id="IPR001789">
    <property type="entry name" value="Sig_transdc_resp-reg_receiver"/>
</dbReference>
<dbReference type="InterPro" id="IPR000792">
    <property type="entry name" value="Tscrpt_reg_LuxR_C"/>
</dbReference>
<dbReference type="Pfam" id="PF00196">
    <property type="entry name" value="GerE"/>
    <property type="match status" value="1"/>
</dbReference>
<proteinExistence type="predicted"/>
<dbReference type="PRINTS" id="PR00038">
    <property type="entry name" value="HTHLUXR"/>
</dbReference>
<feature type="domain" description="HTH luxR-type" evidence="4">
    <location>
        <begin position="150"/>
        <end position="215"/>
    </location>
</feature>
<dbReference type="Proteomes" id="UP001218231">
    <property type="component" value="Chromosome"/>
</dbReference>
<feature type="modified residue" description="4-aspartylphosphate" evidence="3">
    <location>
        <position position="62"/>
    </location>
</feature>
<dbReference type="CDD" id="cd17535">
    <property type="entry name" value="REC_NarL-like"/>
    <property type="match status" value="1"/>
</dbReference>
<name>A0ABY7TUS5_9SPHN</name>
<sequence length="218" mass="23433">MLISMATPDSILIVDDHALVRDGMRTLLEGCFAQCSILEAANYAEAREALAGHADVDLVLLDLNIPDAKRFSALQGLREEHPAVPVVMVSGTLDGSAVREALSAGAAGFIPKSLKRDQIVEALRQVLAGEIYVPDFDFAEEAATGEETAIRQKIATLTPQQKVVLGLLVSGRLNKQIAYELDVSMTTVKAHVSAILQKLNVFSRTQAVILANRVNFPG</sequence>
<evidence type="ECO:0000313" key="7">
    <source>
        <dbReference type="Proteomes" id="UP001218231"/>
    </source>
</evidence>
<dbReference type="Gene3D" id="3.40.50.2300">
    <property type="match status" value="1"/>
</dbReference>
<keyword evidence="1 3" id="KW-0597">Phosphoprotein</keyword>
<dbReference type="InterPro" id="IPR011006">
    <property type="entry name" value="CheY-like_superfamily"/>
</dbReference>
<organism evidence="6 7">
    <name type="scientific">Novosphingobium humi</name>
    <dbReference type="NCBI Taxonomy" id="2282397"/>
    <lineage>
        <taxon>Bacteria</taxon>
        <taxon>Pseudomonadati</taxon>
        <taxon>Pseudomonadota</taxon>
        <taxon>Alphaproteobacteria</taxon>
        <taxon>Sphingomonadales</taxon>
        <taxon>Sphingomonadaceae</taxon>
        <taxon>Novosphingobium</taxon>
    </lineage>
</organism>
<keyword evidence="2" id="KW-0238">DNA-binding</keyword>
<dbReference type="SMART" id="SM00421">
    <property type="entry name" value="HTH_LUXR"/>
    <property type="match status" value="1"/>
</dbReference>
<dbReference type="PANTHER" id="PTHR45566:SF1">
    <property type="entry name" value="HTH-TYPE TRANSCRIPTIONAL REGULATOR YHJB-RELATED"/>
    <property type="match status" value="1"/>
</dbReference>
<dbReference type="PROSITE" id="PS50043">
    <property type="entry name" value="HTH_LUXR_2"/>
    <property type="match status" value="1"/>
</dbReference>
<accession>A0ABY7TUS5</accession>
<evidence type="ECO:0000259" key="4">
    <source>
        <dbReference type="PROSITE" id="PS50043"/>
    </source>
</evidence>
<dbReference type="InterPro" id="IPR016032">
    <property type="entry name" value="Sig_transdc_resp-reg_C-effctor"/>
</dbReference>
<keyword evidence="7" id="KW-1185">Reference proteome</keyword>
<dbReference type="RefSeq" id="WP_273617403.1">
    <property type="nucleotide sequence ID" value="NZ_CP103868.1"/>
</dbReference>
<dbReference type="PROSITE" id="PS50110">
    <property type="entry name" value="RESPONSE_REGULATORY"/>
    <property type="match status" value="1"/>
</dbReference>
<dbReference type="InterPro" id="IPR036388">
    <property type="entry name" value="WH-like_DNA-bd_sf"/>
</dbReference>
<evidence type="ECO:0000259" key="5">
    <source>
        <dbReference type="PROSITE" id="PS50110"/>
    </source>
</evidence>
<dbReference type="SUPFAM" id="SSF52172">
    <property type="entry name" value="CheY-like"/>
    <property type="match status" value="1"/>
</dbReference>
<dbReference type="Gene3D" id="1.10.10.10">
    <property type="entry name" value="Winged helix-like DNA-binding domain superfamily/Winged helix DNA-binding domain"/>
    <property type="match status" value="1"/>
</dbReference>
<dbReference type="CDD" id="cd06170">
    <property type="entry name" value="LuxR_C_like"/>
    <property type="match status" value="1"/>
</dbReference>
<dbReference type="SMART" id="SM00448">
    <property type="entry name" value="REC"/>
    <property type="match status" value="1"/>
</dbReference>
<evidence type="ECO:0000256" key="1">
    <source>
        <dbReference type="ARBA" id="ARBA00022553"/>
    </source>
</evidence>
<protein>
    <submittedName>
        <fullName evidence="6">Response regulator transcription factor</fullName>
    </submittedName>
</protein>
<reference evidence="6 7" key="1">
    <citation type="submission" date="2023-02" db="EMBL/GenBank/DDBJ databases">
        <title>Genome sequence of Novosphingobium humi KACC 19094.</title>
        <authorList>
            <person name="Kim S."/>
            <person name="Heo J."/>
            <person name="Kwon S.-W."/>
        </authorList>
    </citation>
    <scope>NUCLEOTIDE SEQUENCE [LARGE SCALE GENOMIC DNA]</scope>
    <source>
        <strain evidence="6 7">KACC 19094</strain>
    </source>
</reference>
<dbReference type="EMBL" id="CP117417">
    <property type="protein sequence ID" value="WCT77008.1"/>
    <property type="molecule type" value="Genomic_DNA"/>
</dbReference>
<dbReference type="InterPro" id="IPR058245">
    <property type="entry name" value="NreC/VraR/RcsB-like_REC"/>
</dbReference>
<dbReference type="PANTHER" id="PTHR45566">
    <property type="entry name" value="HTH-TYPE TRANSCRIPTIONAL REGULATOR YHJB-RELATED"/>
    <property type="match status" value="1"/>
</dbReference>
<feature type="domain" description="Response regulatory" evidence="5">
    <location>
        <begin position="10"/>
        <end position="127"/>
    </location>
</feature>